<organism evidence="2 3">
    <name type="scientific">Cetraspora pellucida</name>
    <dbReference type="NCBI Taxonomy" id="1433469"/>
    <lineage>
        <taxon>Eukaryota</taxon>
        <taxon>Fungi</taxon>
        <taxon>Fungi incertae sedis</taxon>
        <taxon>Mucoromycota</taxon>
        <taxon>Glomeromycotina</taxon>
        <taxon>Glomeromycetes</taxon>
        <taxon>Diversisporales</taxon>
        <taxon>Gigasporaceae</taxon>
        <taxon>Cetraspora</taxon>
    </lineage>
</organism>
<dbReference type="InterPro" id="IPR024368">
    <property type="entry name" value="Ecl1/2/3"/>
</dbReference>
<name>A0A9N9B0B8_9GLOM</name>
<dbReference type="Pfam" id="PF12855">
    <property type="entry name" value="Ecl1"/>
    <property type="match status" value="1"/>
</dbReference>
<reference evidence="2" key="1">
    <citation type="submission" date="2021-06" db="EMBL/GenBank/DDBJ databases">
        <authorList>
            <person name="Kallberg Y."/>
            <person name="Tangrot J."/>
            <person name="Rosling A."/>
        </authorList>
    </citation>
    <scope>NUCLEOTIDE SEQUENCE</scope>
    <source>
        <strain evidence="2">FL966</strain>
    </source>
</reference>
<gene>
    <name evidence="2" type="ORF">CPELLU_LOCUS4614</name>
</gene>
<evidence type="ECO:0000256" key="1">
    <source>
        <dbReference type="SAM" id="MobiDB-lite"/>
    </source>
</evidence>
<dbReference type="Proteomes" id="UP000789759">
    <property type="component" value="Unassembled WGS sequence"/>
</dbReference>
<accession>A0A9N9B0B8</accession>
<dbReference type="OrthoDB" id="3599883at2759"/>
<sequence length="139" mass="15294">MDLDWCLICDQKTQDSLYCSEECRFKDHLSAYAYLTPPPSPLSSGSSTPTKSSSTGTSTTSISGSLYLFYRKPSPGFQIPVHHESTVCALPLSPFMKRSPPSTINPSKRHSFNNVTEIPSLKTSNVTNMSCSLDTQQHV</sequence>
<keyword evidence="3" id="KW-1185">Reference proteome</keyword>
<evidence type="ECO:0000313" key="3">
    <source>
        <dbReference type="Proteomes" id="UP000789759"/>
    </source>
</evidence>
<protein>
    <submittedName>
        <fullName evidence="2">19155_t:CDS:1</fullName>
    </submittedName>
</protein>
<comment type="caution">
    <text evidence="2">The sequence shown here is derived from an EMBL/GenBank/DDBJ whole genome shotgun (WGS) entry which is preliminary data.</text>
</comment>
<proteinExistence type="predicted"/>
<evidence type="ECO:0000313" key="2">
    <source>
        <dbReference type="EMBL" id="CAG8548028.1"/>
    </source>
</evidence>
<dbReference type="AlphaFoldDB" id="A0A9N9B0B8"/>
<dbReference type="EMBL" id="CAJVQA010002464">
    <property type="protein sequence ID" value="CAG8548028.1"/>
    <property type="molecule type" value="Genomic_DNA"/>
</dbReference>
<feature type="compositionally biased region" description="Low complexity" evidence="1">
    <location>
        <begin position="42"/>
        <end position="61"/>
    </location>
</feature>
<feature type="region of interest" description="Disordered" evidence="1">
    <location>
        <begin position="38"/>
        <end position="61"/>
    </location>
</feature>